<feature type="transmembrane region" description="Helical" evidence="5">
    <location>
        <begin position="38"/>
        <end position="59"/>
    </location>
</feature>
<evidence type="ECO:0000256" key="5">
    <source>
        <dbReference type="RuleBase" id="RU004379"/>
    </source>
</evidence>
<reference evidence="6" key="3">
    <citation type="submission" date="2025-09" db="UniProtKB">
        <authorList>
            <consortium name="Ensembl"/>
        </authorList>
    </citation>
    <scope>IDENTIFICATION</scope>
</reference>
<dbReference type="PANTHER" id="PTHR23291">
    <property type="entry name" value="BAX INHIBITOR-RELATED"/>
    <property type="match status" value="1"/>
</dbReference>
<evidence type="ECO:0000256" key="2">
    <source>
        <dbReference type="ARBA" id="ARBA00022692"/>
    </source>
</evidence>
<feature type="transmembrane region" description="Helical" evidence="5">
    <location>
        <begin position="152"/>
        <end position="169"/>
    </location>
</feature>
<evidence type="ECO:0000256" key="4">
    <source>
        <dbReference type="ARBA" id="ARBA00023136"/>
    </source>
</evidence>
<dbReference type="Pfam" id="PF01027">
    <property type="entry name" value="Bax1-I"/>
    <property type="match status" value="1"/>
</dbReference>
<evidence type="ECO:0000256" key="1">
    <source>
        <dbReference type="ARBA" id="ARBA00004141"/>
    </source>
</evidence>
<reference evidence="6" key="2">
    <citation type="submission" date="2025-08" db="UniProtKB">
        <authorList>
            <consortium name="Ensembl"/>
        </authorList>
    </citation>
    <scope>IDENTIFICATION</scope>
</reference>
<dbReference type="GO" id="GO:0016020">
    <property type="term" value="C:membrane"/>
    <property type="evidence" value="ECO:0007669"/>
    <property type="project" value="UniProtKB-SubCell"/>
</dbReference>
<protein>
    <submittedName>
        <fullName evidence="6">Uncharacterized protein</fullName>
    </submittedName>
</protein>
<keyword evidence="7" id="KW-1185">Reference proteome</keyword>
<evidence type="ECO:0000256" key="3">
    <source>
        <dbReference type="ARBA" id="ARBA00022989"/>
    </source>
</evidence>
<sequence length="214" mass="24665">VQSSLCQTQEDSWCLNKVLVSRGYFIFDKFSKIPNLPFLTLSFWSFDPAAFVLIIVLTCCSDIRRRVPLNFVFLILFVIIFPFLFFFFHSFFQADEVMWAVAATGIVCFSLSIFALQTKWDFTTLSGIIWVFLWTLIASGILFAIIRSRWLSIVYAGSGTLIFSIYLVIDTQMMLGGKHRYSIDPEEYVFAALNLYLDIINLFLFILQIIGLSK</sequence>
<accession>A0A8C4TDQ5</accession>
<keyword evidence="3 5" id="KW-1133">Transmembrane helix</keyword>
<dbReference type="PANTHER" id="PTHR23291:SF47">
    <property type="entry name" value="TRANSMEMBRANE BAX INHIBITOR MOTIF CONTAINING 7"/>
    <property type="match status" value="1"/>
</dbReference>
<name>A0A8C4TDQ5_ERPCA</name>
<comment type="similarity">
    <text evidence="5">Belongs to the BI1 family.</text>
</comment>
<feature type="transmembrane region" description="Helical" evidence="5">
    <location>
        <begin position="71"/>
        <end position="91"/>
    </location>
</feature>
<dbReference type="Ensembl" id="ENSECRT00000030456.1">
    <property type="protein sequence ID" value="ENSECRP00000029822.1"/>
    <property type="gene ID" value="ENSECRG00000020245.1"/>
</dbReference>
<reference evidence="6" key="1">
    <citation type="submission" date="2021-06" db="EMBL/GenBank/DDBJ databases">
        <authorList>
            <consortium name="Wellcome Sanger Institute Data Sharing"/>
        </authorList>
    </citation>
    <scope>NUCLEOTIDE SEQUENCE [LARGE SCALE GENOMIC DNA]</scope>
</reference>
<comment type="subcellular location">
    <subcellularLocation>
        <location evidence="1">Membrane</location>
        <topology evidence="1">Multi-pass membrane protein</topology>
    </subcellularLocation>
</comment>
<feature type="transmembrane region" description="Helical" evidence="5">
    <location>
        <begin position="97"/>
        <end position="116"/>
    </location>
</feature>
<proteinExistence type="inferred from homology"/>
<evidence type="ECO:0000313" key="6">
    <source>
        <dbReference type="Ensembl" id="ENSECRP00000029822.1"/>
    </source>
</evidence>
<feature type="transmembrane region" description="Helical" evidence="5">
    <location>
        <begin position="128"/>
        <end position="146"/>
    </location>
</feature>
<dbReference type="Proteomes" id="UP000694620">
    <property type="component" value="Chromosome 13"/>
</dbReference>
<keyword evidence="4 5" id="KW-0472">Membrane</keyword>
<evidence type="ECO:0000313" key="7">
    <source>
        <dbReference type="Proteomes" id="UP000694620"/>
    </source>
</evidence>
<organism evidence="6 7">
    <name type="scientific">Erpetoichthys calabaricus</name>
    <name type="common">Rope fish</name>
    <name type="synonym">Calamoichthys calabaricus</name>
    <dbReference type="NCBI Taxonomy" id="27687"/>
    <lineage>
        <taxon>Eukaryota</taxon>
        <taxon>Metazoa</taxon>
        <taxon>Chordata</taxon>
        <taxon>Craniata</taxon>
        <taxon>Vertebrata</taxon>
        <taxon>Euteleostomi</taxon>
        <taxon>Actinopterygii</taxon>
        <taxon>Polypteriformes</taxon>
        <taxon>Polypteridae</taxon>
        <taxon>Erpetoichthys</taxon>
    </lineage>
</organism>
<feature type="transmembrane region" description="Helical" evidence="5">
    <location>
        <begin position="189"/>
        <end position="210"/>
    </location>
</feature>
<dbReference type="InterPro" id="IPR006214">
    <property type="entry name" value="Bax_inhibitor_1-related"/>
</dbReference>
<dbReference type="AlphaFoldDB" id="A0A8C4TDQ5"/>
<dbReference type="GeneTree" id="ENSGT01050000244890"/>
<keyword evidence="2 5" id="KW-0812">Transmembrane</keyword>